<keyword evidence="3" id="KW-0378">Hydrolase</keyword>
<sequence length="1101" mass="121037">MYRHILTLLTVLLALETYGASDDLESWDVSNPPGPWRDITIETETTTWSFVDVSPDGTRVIFDMLGDLYSVPLSGGSVTALTEGIEWNFQPTFSPDGKRIAFVSDRDGNDNIWVMDIDGTNVTQVTSERKHNLHNPAWSPDSQWIAVRKGTVSGRSIPSGEIWMYHVNGGSGIEVVNNTDGTRAQKSIAEPAFSPDGDYLYYSQDTTSGWVWQYNKDSTGEIFAIRRLDLTTGEIDTITGGPGGAVRPTPSPDGSKLAFVKRLPDFNSAIVIRDLTSGMETIVYDSLERDEQETAGSHGNTTAFEWLPNGRDLVFWTAGRIHRLDTETGDTKILPIQLSVTKKVRDTVRFPVEVAPDSVDSKMLRWAQLTPAGNSAIFGSMGHLYHSTIREDGAQKPARLTEQRDHFEYWPALSADGQQVVYTSWNDQNLGRVKVVSAKGGPSRTLVKTPGHYVQPKFSPDGEMVVYRKTTGGYLLSPLWSVEPGIYLVKTEGGTPIKISSAGHHPTFSADGSRVLFTTRGEKGLELHSVDHMGLDKRVIAQGEKVTSYAVSPDGNWLAFTEHFRVYVMPLTITGKPMVAQRAGGAVPVRGVSERAGEFLHWSADSQALHWSNGPALFTRNLTDAFTSLAPVDQQADDTAIAEPKIQSLDLSFSVAADKPNTLLALVGATVVTMQEADSQQQVLSDGVILIKENRITAVGVRGEINIPSNAKIVDVSGKTVIPGLIDAHAHGGMGSEEIIPQQNWMQLSNLAFGVTSIHDPSNDTSEIFTHAEMQRAGLILGPRTWSTGTILYGANAPGATTEVHSLEDAEFHVERLRSSGAISVKSYNQLARSARQQIIEAADQQGIMVVPEGGMKFQHNMNHLIDGHTSIEHSLPIADIYDDVVQLWSQVGTGYVPTFVVSYGGLMGEEYWYDRTDVWLNERLMRYSPKQFVEPRSMRRPKAPDHHYNHINVAKTAKKLRDNGVRVMIGAHGQREGLAPHWEMWMMVQGGFTPWEALRGATYDAAIHLGMDADVGTIAEGKLADLAIIDGNVLEDIRLSEYVSHTVLNGRLFSTDTMDEIVTGGRTTAPLFFHQTGGQQLPAGTLEALEAKRARHHWRH</sequence>
<feature type="domain" description="Amidohydrolase-related" evidence="2">
    <location>
        <begin position="720"/>
        <end position="1052"/>
    </location>
</feature>
<evidence type="ECO:0000259" key="2">
    <source>
        <dbReference type="Pfam" id="PF01979"/>
    </source>
</evidence>
<dbReference type="Gene3D" id="3.30.110.90">
    <property type="entry name" value="Amidohydrolase"/>
    <property type="match status" value="1"/>
</dbReference>
<dbReference type="GO" id="GO:0016810">
    <property type="term" value="F:hydrolase activity, acting on carbon-nitrogen (but not peptide) bonds"/>
    <property type="evidence" value="ECO:0007669"/>
    <property type="project" value="InterPro"/>
</dbReference>
<dbReference type="SUPFAM" id="SSF82171">
    <property type="entry name" value="DPP6 N-terminal domain-like"/>
    <property type="match status" value="1"/>
</dbReference>
<dbReference type="InterPro" id="IPR011659">
    <property type="entry name" value="WD40"/>
</dbReference>
<evidence type="ECO:0000256" key="1">
    <source>
        <dbReference type="ARBA" id="ARBA00009820"/>
    </source>
</evidence>
<comment type="similarity">
    <text evidence="1">Belongs to the TolB family.</text>
</comment>
<dbReference type="EMBL" id="AY458648">
    <property type="protein sequence ID" value="AAR38281.1"/>
    <property type="molecule type" value="Genomic_DNA"/>
</dbReference>
<accession>Q6SFD8</accession>
<dbReference type="InterPro" id="IPR011059">
    <property type="entry name" value="Metal-dep_hydrolase_composite"/>
</dbReference>
<dbReference type="SUPFAM" id="SSF51556">
    <property type="entry name" value="Metallo-dependent hydrolases"/>
    <property type="match status" value="1"/>
</dbReference>
<evidence type="ECO:0000313" key="3">
    <source>
        <dbReference type="EMBL" id="AAR38281.1"/>
    </source>
</evidence>
<organism evidence="3">
    <name type="scientific">uncultured marine bacterium 581</name>
    <dbReference type="NCBI Taxonomy" id="257401"/>
    <lineage>
        <taxon>Bacteria</taxon>
        <taxon>environmental samples</taxon>
    </lineage>
</organism>
<dbReference type="Gene3D" id="3.40.50.10910">
    <property type="entry name" value="Amidohydrolase"/>
    <property type="match status" value="1"/>
</dbReference>
<gene>
    <name evidence="3" type="ORF">MBMO_EBAC000-69B03.30</name>
</gene>
<dbReference type="Pfam" id="PF07676">
    <property type="entry name" value="PD40"/>
    <property type="match status" value="3"/>
</dbReference>
<reference evidence="3" key="2">
    <citation type="submission" date="2003-12" db="EMBL/GenBank/DDBJ databases">
        <title>Monterey Bay Coastal Ocean Microbial Observatory environmental clone sequencing.</title>
        <authorList>
            <person name="DeLong E.F."/>
        </authorList>
    </citation>
    <scope>NUCLEOTIDE SEQUENCE</scope>
</reference>
<dbReference type="InterPro" id="IPR032466">
    <property type="entry name" value="Metal_Hydrolase"/>
</dbReference>
<dbReference type="PANTHER" id="PTHR36842">
    <property type="entry name" value="PROTEIN TOLB HOMOLOG"/>
    <property type="match status" value="1"/>
</dbReference>
<dbReference type="Gene3D" id="2.30.40.10">
    <property type="entry name" value="Urease, subunit C, domain 1"/>
    <property type="match status" value="1"/>
</dbReference>
<dbReference type="SUPFAM" id="SSF69304">
    <property type="entry name" value="Tricorn protease N-terminal domain"/>
    <property type="match status" value="1"/>
</dbReference>
<dbReference type="InterPro" id="IPR006680">
    <property type="entry name" value="Amidohydro-rel"/>
</dbReference>
<dbReference type="Pfam" id="PF01979">
    <property type="entry name" value="Amidohydro_1"/>
    <property type="match status" value="1"/>
</dbReference>
<dbReference type="InterPro" id="IPR011042">
    <property type="entry name" value="6-blade_b-propeller_TolB-like"/>
</dbReference>
<dbReference type="Gene3D" id="2.120.10.30">
    <property type="entry name" value="TolB, C-terminal domain"/>
    <property type="match status" value="2"/>
</dbReference>
<protein>
    <submittedName>
        <fullName evidence="3">Amidohydrolase domain protein</fullName>
    </submittedName>
</protein>
<dbReference type="AlphaFoldDB" id="Q6SFD8"/>
<dbReference type="Gene3D" id="1.20.58.520">
    <property type="entry name" value="Amidohydrolase"/>
    <property type="match status" value="1"/>
</dbReference>
<reference evidence="3" key="1">
    <citation type="submission" date="2003-11" db="EMBL/GenBank/DDBJ databases">
        <authorList>
            <person name="Heidelberg J.F."/>
            <person name="Eisen J.A."/>
            <person name="Nelson W.C."/>
            <person name="DeLong E.F."/>
        </authorList>
    </citation>
    <scope>NUCLEOTIDE SEQUENCE</scope>
</reference>
<dbReference type="SUPFAM" id="SSF51338">
    <property type="entry name" value="Composite domain of metallo-dependent hydrolases"/>
    <property type="match status" value="1"/>
</dbReference>
<dbReference type="Pfam" id="PF26549">
    <property type="entry name" value="Tricorn_N"/>
    <property type="match status" value="1"/>
</dbReference>
<name>Q6SFD8_9BACT</name>
<proteinExistence type="inferred from homology"/>